<organism evidence="3 4">
    <name type="scientific">Sinorhizobium medicae</name>
    <dbReference type="NCBI Taxonomy" id="110321"/>
    <lineage>
        <taxon>Bacteria</taxon>
        <taxon>Pseudomonadati</taxon>
        <taxon>Pseudomonadota</taxon>
        <taxon>Alphaproteobacteria</taxon>
        <taxon>Hyphomicrobiales</taxon>
        <taxon>Rhizobiaceae</taxon>
        <taxon>Sinorhizobium/Ensifer group</taxon>
        <taxon>Sinorhizobium</taxon>
    </lineage>
</organism>
<protein>
    <recommendedName>
        <fullName evidence="2">Antitoxin VbhA domain-containing protein</fullName>
    </recommendedName>
</protein>
<feature type="domain" description="Antitoxin VbhA" evidence="2">
    <location>
        <begin position="18"/>
        <end position="62"/>
    </location>
</feature>
<feature type="compositionally biased region" description="Basic and acidic residues" evidence="1">
    <location>
        <begin position="1"/>
        <end position="23"/>
    </location>
</feature>
<dbReference type="Pfam" id="PF18495">
    <property type="entry name" value="VbhA"/>
    <property type="match status" value="1"/>
</dbReference>
<accession>A0ABX4TC04</accession>
<evidence type="ECO:0000313" key="4">
    <source>
        <dbReference type="Proteomes" id="UP001190825"/>
    </source>
</evidence>
<reference evidence="3 4" key="1">
    <citation type="journal article" date="2018" name="FEMS Microbiol. Ecol.">
        <title>Co-invading symbiotic mutualists of Medicago polymorpha retain high ancestral diversity and contain diverse accessory genomes.</title>
        <authorList>
            <person name="Porter S.S."/>
            <person name="Faber-Hammond J.J."/>
            <person name="Friesen M.L."/>
        </authorList>
    </citation>
    <scope>NUCLEOTIDE SEQUENCE [LARGE SCALE GENOMIC DNA]</scope>
    <source>
        <strain evidence="3 4">Str16</strain>
    </source>
</reference>
<gene>
    <name evidence="3" type="ORF">BMJ33_36055</name>
</gene>
<evidence type="ECO:0000313" key="3">
    <source>
        <dbReference type="EMBL" id="PLT90878.1"/>
    </source>
</evidence>
<dbReference type="InterPro" id="IPR033788">
    <property type="entry name" value="VbhA-like"/>
</dbReference>
<dbReference type="EMBL" id="NBUC01000195">
    <property type="protein sequence ID" value="PLT90878.1"/>
    <property type="molecule type" value="Genomic_DNA"/>
</dbReference>
<dbReference type="CDD" id="cd11586">
    <property type="entry name" value="VbhA_like"/>
    <property type="match status" value="1"/>
</dbReference>
<dbReference type="RefSeq" id="WP_101780032.1">
    <property type="nucleotide sequence ID" value="NZ_NBUC01000195.1"/>
</dbReference>
<feature type="region of interest" description="Disordered" evidence="1">
    <location>
        <begin position="1"/>
        <end position="24"/>
    </location>
</feature>
<dbReference type="Proteomes" id="UP001190825">
    <property type="component" value="Unassembled WGS sequence"/>
</dbReference>
<keyword evidence="4" id="KW-1185">Reference proteome</keyword>
<sequence length="67" mass="7773">MNVHSRRPDRSPEAIEERRKAAEQARAANIRQGYVHDPALEEATARYVAGDITREEYRQLMIEPPVR</sequence>
<comment type="caution">
    <text evidence="3">The sequence shown here is derived from an EMBL/GenBank/DDBJ whole genome shotgun (WGS) entry which is preliminary data.</text>
</comment>
<dbReference type="InterPro" id="IPR041535">
    <property type="entry name" value="VbhA"/>
</dbReference>
<proteinExistence type="predicted"/>
<evidence type="ECO:0000256" key="1">
    <source>
        <dbReference type="SAM" id="MobiDB-lite"/>
    </source>
</evidence>
<evidence type="ECO:0000259" key="2">
    <source>
        <dbReference type="Pfam" id="PF18495"/>
    </source>
</evidence>
<name>A0ABX4TC04_9HYPH</name>